<dbReference type="InterPro" id="IPR018108">
    <property type="entry name" value="MCP_transmembrane"/>
</dbReference>
<dbReference type="InterPro" id="IPR023395">
    <property type="entry name" value="MCP_dom_sf"/>
</dbReference>
<feature type="transmembrane region" description="Helical" evidence="7">
    <location>
        <begin position="138"/>
        <end position="158"/>
    </location>
</feature>
<dbReference type="Proteomes" id="UP000613580">
    <property type="component" value="Unassembled WGS sequence"/>
</dbReference>
<evidence type="ECO:0008006" key="10">
    <source>
        <dbReference type="Google" id="ProtNLM"/>
    </source>
</evidence>
<dbReference type="OrthoDB" id="2954405at2759"/>
<dbReference type="Gene3D" id="1.50.40.10">
    <property type="entry name" value="Mitochondrial carrier domain"/>
    <property type="match status" value="2"/>
</dbReference>
<evidence type="ECO:0000256" key="3">
    <source>
        <dbReference type="ARBA" id="ARBA00022737"/>
    </source>
</evidence>
<comment type="caution">
    <text evidence="8">The sequence shown here is derived from an EMBL/GenBank/DDBJ whole genome shotgun (WGS) entry which is preliminary data.</text>
</comment>
<evidence type="ECO:0000256" key="4">
    <source>
        <dbReference type="ARBA" id="ARBA00022989"/>
    </source>
</evidence>
<gene>
    <name evidence="8" type="ORF">HMN09_00552900</name>
</gene>
<evidence type="ECO:0000256" key="1">
    <source>
        <dbReference type="ARBA" id="ARBA00004141"/>
    </source>
</evidence>
<protein>
    <recommendedName>
        <fullName evidence="10">Mitochondrial carrier</fullName>
    </recommendedName>
</protein>
<evidence type="ECO:0000256" key="5">
    <source>
        <dbReference type="ARBA" id="ARBA00023136"/>
    </source>
</evidence>
<feature type="transmembrane region" description="Helical" evidence="7">
    <location>
        <begin position="317"/>
        <end position="338"/>
    </location>
</feature>
<name>A0A8H6TDT1_MYCCL</name>
<keyword evidence="3" id="KW-0677">Repeat</keyword>
<sequence>MTSTISMLPDSIQVKHTIQVVAAILVSTVAYFVVSTPLVGALVRLRADYRPRRRVQLPTDAPAPADADVIMTADQERRGSYFGMLERIRRIEGWAGLYKGIMPSIIQGVLSIVLVVPSLVTLALLLDRVLFPQTHVGRVYASFCAVFFVLLFVPLEVMKTRIITTPYRLRAFEPMVALRAILSPSERAQPLRLYLLPGVAAATFLEAFIALAVNALWLFLTGAQRPNHGPPESLARAAYYTIAFALLALTTGALTSLDVLRVRLSLQRLPSETTVASEELAVYSATEEVLEVRVEQPPYTSLRNAIRSIVAEEGKHALLRGWWITALSLLPMFLVPWAPMYLPPW</sequence>
<dbReference type="SUPFAM" id="SSF103506">
    <property type="entry name" value="Mitochondrial carrier"/>
    <property type="match status" value="1"/>
</dbReference>
<evidence type="ECO:0000256" key="7">
    <source>
        <dbReference type="SAM" id="Phobius"/>
    </source>
</evidence>
<proteinExistence type="predicted"/>
<keyword evidence="4 7" id="KW-1133">Transmembrane helix</keyword>
<keyword evidence="9" id="KW-1185">Reference proteome</keyword>
<dbReference type="PANTHER" id="PTHR24089">
    <property type="entry name" value="SOLUTE CARRIER FAMILY 25"/>
    <property type="match status" value="1"/>
</dbReference>
<keyword evidence="5 6" id="KW-0472">Membrane</keyword>
<feature type="transmembrane region" description="Helical" evidence="7">
    <location>
        <begin position="237"/>
        <end position="260"/>
    </location>
</feature>
<organism evidence="8 9">
    <name type="scientific">Mycena chlorophos</name>
    <name type="common">Agaric fungus</name>
    <name type="synonym">Agaricus chlorophos</name>
    <dbReference type="NCBI Taxonomy" id="658473"/>
    <lineage>
        <taxon>Eukaryota</taxon>
        <taxon>Fungi</taxon>
        <taxon>Dikarya</taxon>
        <taxon>Basidiomycota</taxon>
        <taxon>Agaricomycotina</taxon>
        <taxon>Agaricomycetes</taxon>
        <taxon>Agaricomycetidae</taxon>
        <taxon>Agaricales</taxon>
        <taxon>Marasmiineae</taxon>
        <taxon>Mycenaceae</taxon>
        <taxon>Mycena</taxon>
    </lineage>
</organism>
<keyword evidence="2 6" id="KW-0812">Transmembrane</keyword>
<evidence type="ECO:0000313" key="9">
    <source>
        <dbReference type="Proteomes" id="UP000613580"/>
    </source>
</evidence>
<dbReference type="GO" id="GO:0016020">
    <property type="term" value="C:membrane"/>
    <property type="evidence" value="ECO:0007669"/>
    <property type="project" value="UniProtKB-SubCell"/>
</dbReference>
<reference evidence="8" key="1">
    <citation type="submission" date="2020-05" db="EMBL/GenBank/DDBJ databases">
        <title>Mycena genomes resolve the evolution of fungal bioluminescence.</title>
        <authorList>
            <person name="Tsai I.J."/>
        </authorList>
    </citation>
    <scope>NUCLEOTIDE SEQUENCE</scope>
    <source>
        <strain evidence="8">110903Hualien_Pintung</strain>
    </source>
</reference>
<dbReference type="PROSITE" id="PS50920">
    <property type="entry name" value="SOLCAR"/>
    <property type="match status" value="1"/>
</dbReference>
<feature type="transmembrane region" description="Helical" evidence="7">
    <location>
        <begin position="105"/>
        <end position="126"/>
    </location>
</feature>
<evidence type="ECO:0000256" key="2">
    <source>
        <dbReference type="ARBA" id="ARBA00022692"/>
    </source>
</evidence>
<evidence type="ECO:0000256" key="6">
    <source>
        <dbReference type="PROSITE-ProRule" id="PRU00282"/>
    </source>
</evidence>
<dbReference type="EMBL" id="JACAZE010000006">
    <property type="protein sequence ID" value="KAF7313945.1"/>
    <property type="molecule type" value="Genomic_DNA"/>
</dbReference>
<dbReference type="AlphaFoldDB" id="A0A8H6TDT1"/>
<evidence type="ECO:0000313" key="8">
    <source>
        <dbReference type="EMBL" id="KAF7313945.1"/>
    </source>
</evidence>
<feature type="transmembrane region" description="Helical" evidence="7">
    <location>
        <begin position="20"/>
        <end position="43"/>
    </location>
</feature>
<comment type="subcellular location">
    <subcellularLocation>
        <location evidence="1">Membrane</location>
        <topology evidence="1">Multi-pass membrane protein</topology>
    </subcellularLocation>
</comment>
<accession>A0A8H6TDT1</accession>
<feature type="transmembrane region" description="Helical" evidence="7">
    <location>
        <begin position="193"/>
        <end position="217"/>
    </location>
</feature>
<feature type="repeat" description="Solcar" evidence="6">
    <location>
        <begin position="14"/>
        <end position="125"/>
    </location>
</feature>